<evidence type="ECO:0000313" key="2">
    <source>
        <dbReference type="Proteomes" id="UP000524246"/>
    </source>
</evidence>
<dbReference type="InterPro" id="IPR015045">
    <property type="entry name" value="MPT-1-like_LmxM"/>
</dbReference>
<dbReference type="InterPro" id="IPR023296">
    <property type="entry name" value="Glyco_hydro_beta-prop_sf"/>
</dbReference>
<proteinExistence type="predicted"/>
<evidence type="ECO:0000313" key="1">
    <source>
        <dbReference type="EMBL" id="NMC63007.1"/>
    </source>
</evidence>
<organism evidence="1 2">
    <name type="scientific">SAR324 cluster bacterium</name>
    <dbReference type="NCBI Taxonomy" id="2024889"/>
    <lineage>
        <taxon>Bacteria</taxon>
        <taxon>Deltaproteobacteria</taxon>
        <taxon>SAR324 cluster</taxon>
    </lineage>
</organism>
<sequence length="454" mass="51360">MKLGPLVENPKFLSGIHATEYLAQVGIDLPSGFDPPCLVLAQDPNRYEIKLICDNLDYFNGGFFQGWSIYNLSDFILTQEGELFAFARLESRDDEYDYRTALLKFSGKIEEIKDVVFSGSELHFNLLELFPVNLQDPQICKLNGTYILSGVDAKENQKAVMHFYSLPDIRQMTKAKLLFKGVEGMKNIRIRALQRRKDDVLCSVTLRPTGYCKAFDVDCGPGKATEGLLALSEIPSAFRKIENGIEVKEFFRPNGRCPEQVWEGNNNSYPLIRKNGHYEIVDADCLNSELPNYQVFLRHIAWKTTPPSSNAPYREGNRRYIPVLVGKDNLSGDETPYIIVGYRTLFIDDIESSSNIEELAKLCRQIDSKDDSREKKVYGPANLLKEMYIQGFLTLNDEEKGSRLLFIGGAGDLHPMCFTTSNILDDIAADLDQKRISRFGTIDAKIIKKIVGLI</sequence>
<protein>
    <submittedName>
        <fullName evidence="1">DUF1861 family protein</fullName>
    </submittedName>
</protein>
<dbReference type="Pfam" id="PF08950">
    <property type="entry name" value="DUF1861"/>
    <property type="match status" value="1"/>
</dbReference>
<reference evidence="1 2" key="1">
    <citation type="journal article" date="2020" name="Biotechnol. Biofuels">
        <title>New insights from the biogas microbiome by comprehensive genome-resolved metagenomics of nearly 1600 species originating from multiple anaerobic digesters.</title>
        <authorList>
            <person name="Campanaro S."/>
            <person name="Treu L."/>
            <person name="Rodriguez-R L.M."/>
            <person name="Kovalovszki A."/>
            <person name="Ziels R.M."/>
            <person name="Maus I."/>
            <person name="Zhu X."/>
            <person name="Kougias P.G."/>
            <person name="Basile A."/>
            <person name="Luo G."/>
            <person name="Schluter A."/>
            <person name="Konstantinidis K.T."/>
            <person name="Angelidaki I."/>
        </authorList>
    </citation>
    <scope>NUCLEOTIDE SEQUENCE [LARGE SCALE GENOMIC DNA]</scope>
    <source>
        <strain evidence="1">AS27yjCOA_65</strain>
    </source>
</reference>
<dbReference type="EMBL" id="JAAZON010000329">
    <property type="protein sequence ID" value="NMC63007.1"/>
    <property type="molecule type" value="Genomic_DNA"/>
</dbReference>
<comment type="caution">
    <text evidence="1">The sequence shown here is derived from an EMBL/GenBank/DDBJ whole genome shotgun (WGS) entry which is preliminary data.</text>
</comment>
<accession>A0A7X9FRR4</accession>
<dbReference type="Proteomes" id="UP000524246">
    <property type="component" value="Unassembled WGS sequence"/>
</dbReference>
<dbReference type="AlphaFoldDB" id="A0A7X9FRR4"/>
<name>A0A7X9FRR4_9DELT</name>
<dbReference type="Gene3D" id="2.115.10.20">
    <property type="entry name" value="Glycosyl hydrolase domain, family 43"/>
    <property type="match status" value="1"/>
</dbReference>
<gene>
    <name evidence="1" type="ORF">GYA55_07545</name>
</gene>